<proteinExistence type="predicted"/>
<evidence type="ECO:0000313" key="2">
    <source>
        <dbReference type="EMBL" id="EYF03105.1"/>
    </source>
</evidence>
<sequence>MAARTLDVRTALQPLLAQVGYTLERLKAHALGAPHIPTFEALRAEGLEVLTTELEINDAQAGAQARVDIADDRLDAFAGKLSKTVLGIVDDDREHVLYVHYFGTKTLTEFKRPVLGAQLVTMRKWVQSLTESPHELLLALAPELTLLVNEADAAVQARDTVQQGNRNFRDTGQRYQWIARLNAARKELHGTLAKMPHEHTGLPSSFADQFFLRKVGKRGSGEEEETVESVQEYIEGLQEELAGAELRLAELEQAEEDARKAAALLEAEKAQLAELDKAAMALEKQRAALRARIEAEETA</sequence>
<protein>
    <submittedName>
        <fullName evidence="2">Uncharacterized protein</fullName>
    </submittedName>
</protein>
<dbReference type="AlphaFoldDB" id="A0A017T2Q6"/>
<reference evidence="2 3" key="1">
    <citation type="submission" date="2013-05" db="EMBL/GenBank/DDBJ databases">
        <title>Genome assembly of Chondromyces apiculatus DSM 436.</title>
        <authorList>
            <person name="Sharma G."/>
            <person name="Khatri I."/>
            <person name="Kaur C."/>
            <person name="Mayilraj S."/>
            <person name="Subramanian S."/>
        </authorList>
    </citation>
    <scope>NUCLEOTIDE SEQUENCE [LARGE SCALE GENOMIC DNA]</scope>
    <source>
        <strain evidence="2 3">DSM 436</strain>
    </source>
</reference>
<name>A0A017T2Q6_9BACT</name>
<gene>
    <name evidence="2" type="ORF">CAP_6219</name>
</gene>
<evidence type="ECO:0000256" key="1">
    <source>
        <dbReference type="SAM" id="Coils"/>
    </source>
</evidence>
<keyword evidence="3" id="KW-1185">Reference proteome</keyword>
<dbReference type="EMBL" id="ASRX01000051">
    <property type="protein sequence ID" value="EYF03105.1"/>
    <property type="molecule type" value="Genomic_DNA"/>
</dbReference>
<evidence type="ECO:0000313" key="3">
    <source>
        <dbReference type="Proteomes" id="UP000019678"/>
    </source>
</evidence>
<organism evidence="2 3">
    <name type="scientific">Chondromyces apiculatus DSM 436</name>
    <dbReference type="NCBI Taxonomy" id="1192034"/>
    <lineage>
        <taxon>Bacteria</taxon>
        <taxon>Pseudomonadati</taxon>
        <taxon>Myxococcota</taxon>
        <taxon>Polyangia</taxon>
        <taxon>Polyangiales</taxon>
        <taxon>Polyangiaceae</taxon>
        <taxon>Chondromyces</taxon>
    </lineage>
</organism>
<feature type="coiled-coil region" evidence="1">
    <location>
        <begin position="227"/>
        <end position="299"/>
    </location>
</feature>
<accession>A0A017T2Q6</accession>
<dbReference type="RefSeq" id="WP_156041210.1">
    <property type="nucleotide sequence ID" value="NZ_ASRX01000051.1"/>
</dbReference>
<comment type="caution">
    <text evidence="2">The sequence shown here is derived from an EMBL/GenBank/DDBJ whole genome shotgun (WGS) entry which is preliminary data.</text>
</comment>
<dbReference type="Proteomes" id="UP000019678">
    <property type="component" value="Unassembled WGS sequence"/>
</dbReference>
<dbReference type="OrthoDB" id="5517793at2"/>
<keyword evidence="1" id="KW-0175">Coiled coil</keyword>